<accession>A0A2Z2P2Q6</accession>
<keyword evidence="2" id="KW-1185">Reference proteome</keyword>
<evidence type="ECO:0000313" key="1">
    <source>
        <dbReference type="EMBL" id="ASJ73994.1"/>
    </source>
</evidence>
<dbReference type="EMBL" id="CP018632">
    <property type="protein sequence ID" value="ASJ73994.1"/>
    <property type="molecule type" value="Genomic_DNA"/>
</dbReference>
<protein>
    <submittedName>
        <fullName evidence="1">Uncharacterized protein</fullName>
    </submittedName>
</protein>
<dbReference type="KEGG" id="gai:IMCC3135_19575"/>
<proteinExistence type="predicted"/>
<organism evidence="1 2">
    <name type="scientific">Granulosicoccus antarcticus IMCC3135</name>
    <dbReference type="NCBI Taxonomy" id="1192854"/>
    <lineage>
        <taxon>Bacteria</taxon>
        <taxon>Pseudomonadati</taxon>
        <taxon>Pseudomonadota</taxon>
        <taxon>Gammaproteobacteria</taxon>
        <taxon>Chromatiales</taxon>
        <taxon>Granulosicoccaceae</taxon>
        <taxon>Granulosicoccus</taxon>
    </lineage>
</organism>
<dbReference type="Proteomes" id="UP000250079">
    <property type="component" value="Chromosome"/>
</dbReference>
<reference evidence="1 2" key="1">
    <citation type="submission" date="2016-12" db="EMBL/GenBank/DDBJ databases">
        <authorList>
            <person name="Song W.-J."/>
            <person name="Kurnit D.M."/>
        </authorList>
    </citation>
    <scope>NUCLEOTIDE SEQUENCE [LARGE SCALE GENOMIC DNA]</scope>
    <source>
        <strain evidence="1 2">IMCC3135</strain>
    </source>
</reference>
<gene>
    <name evidence="1" type="ORF">IMCC3135_19575</name>
</gene>
<name>A0A2Z2P2Q6_9GAMM</name>
<sequence>MHTGENALMPNVKAASLRVANMLLRHFNNDVLECPSQNTNKAVACVQLQENCYEQQLQKSFNHITTNKIT</sequence>
<evidence type="ECO:0000313" key="2">
    <source>
        <dbReference type="Proteomes" id="UP000250079"/>
    </source>
</evidence>
<dbReference type="AlphaFoldDB" id="A0A2Z2P2Q6"/>